<keyword evidence="1" id="KW-0547">Nucleotide-binding</keyword>
<organism evidence="1 2">
    <name type="scientific">Streptosporangium sandarakinum</name>
    <dbReference type="NCBI Taxonomy" id="1260955"/>
    <lineage>
        <taxon>Bacteria</taxon>
        <taxon>Bacillati</taxon>
        <taxon>Actinomycetota</taxon>
        <taxon>Actinomycetes</taxon>
        <taxon>Streptosporangiales</taxon>
        <taxon>Streptosporangiaceae</taxon>
        <taxon>Streptosporangium</taxon>
    </lineage>
</organism>
<name>A0A852V060_9ACTN</name>
<protein>
    <submittedName>
        <fullName evidence="1">Energy-coupling factor transporter ATP-binding protein EcfA2</fullName>
    </submittedName>
</protein>
<dbReference type="Gene3D" id="3.40.50.300">
    <property type="entry name" value="P-loop containing nucleotide triphosphate hydrolases"/>
    <property type="match status" value="1"/>
</dbReference>
<reference evidence="1 2" key="1">
    <citation type="submission" date="2020-07" db="EMBL/GenBank/DDBJ databases">
        <title>Sequencing the genomes of 1000 actinobacteria strains.</title>
        <authorList>
            <person name="Klenk H.-P."/>
        </authorList>
    </citation>
    <scope>NUCLEOTIDE SEQUENCE [LARGE SCALE GENOMIC DNA]</scope>
    <source>
        <strain evidence="1 2">DSM 45763</strain>
    </source>
</reference>
<keyword evidence="1" id="KW-0067">ATP-binding</keyword>
<evidence type="ECO:0000313" key="1">
    <source>
        <dbReference type="EMBL" id="NYF41078.1"/>
    </source>
</evidence>
<evidence type="ECO:0000313" key="2">
    <source>
        <dbReference type="Proteomes" id="UP000576393"/>
    </source>
</evidence>
<sequence>MSVPLKNQTLRYPARSLVILTGLPGAGKTTLLSRLYGLDAAASDPVVVGGTVVIDSHQSRNRWAGRLPSAPARVRRAVVFATHVWRIGRSVARGYPVIAHNRGCSPLVLYGFALLARRAGARLHLLMLDVAPETALAGQHARGRVVDEVTFDRHRRRWEALVGRVRAGRPVPASGATVIDRSVASRLRSIDFG</sequence>
<dbReference type="EMBL" id="JACCCO010000001">
    <property type="protein sequence ID" value="NYF41078.1"/>
    <property type="molecule type" value="Genomic_DNA"/>
</dbReference>
<dbReference type="RefSeq" id="WP_179821543.1">
    <property type="nucleotide sequence ID" value="NZ_JACCCO010000001.1"/>
</dbReference>
<accession>A0A852V060</accession>
<dbReference type="InterPro" id="IPR027417">
    <property type="entry name" value="P-loop_NTPase"/>
</dbReference>
<comment type="caution">
    <text evidence="1">The sequence shown here is derived from an EMBL/GenBank/DDBJ whole genome shotgun (WGS) entry which is preliminary data.</text>
</comment>
<dbReference type="SUPFAM" id="SSF52540">
    <property type="entry name" value="P-loop containing nucleoside triphosphate hydrolases"/>
    <property type="match status" value="1"/>
</dbReference>
<dbReference type="Proteomes" id="UP000576393">
    <property type="component" value="Unassembled WGS sequence"/>
</dbReference>
<proteinExistence type="predicted"/>
<dbReference type="Pfam" id="PF13671">
    <property type="entry name" value="AAA_33"/>
    <property type="match status" value="1"/>
</dbReference>
<gene>
    <name evidence="1" type="ORF">HDA43_003237</name>
</gene>
<dbReference type="GO" id="GO:0005524">
    <property type="term" value="F:ATP binding"/>
    <property type="evidence" value="ECO:0007669"/>
    <property type="project" value="UniProtKB-KW"/>
</dbReference>
<keyword evidence="2" id="KW-1185">Reference proteome</keyword>
<dbReference type="AlphaFoldDB" id="A0A852V060"/>